<evidence type="ECO:0000313" key="16">
    <source>
        <dbReference type="Proteomes" id="UP001642483"/>
    </source>
</evidence>
<dbReference type="SMART" id="SM00429">
    <property type="entry name" value="IPT"/>
    <property type="match status" value="3"/>
</dbReference>
<dbReference type="Proteomes" id="UP001642483">
    <property type="component" value="Unassembled WGS sequence"/>
</dbReference>
<dbReference type="PANTHER" id="PTHR22625">
    <property type="entry name" value="PLEXIN"/>
    <property type="match status" value="1"/>
</dbReference>
<dbReference type="SMART" id="SM00630">
    <property type="entry name" value="Sema"/>
    <property type="match status" value="1"/>
</dbReference>
<evidence type="ECO:0000256" key="8">
    <source>
        <dbReference type="ARBA" id="ARBA00023136"/>
    </source>
</evidence>
<evidence type="ECO:0000256" key="4">
    <source>
        <dbReference type="ARBA" id="ARBA00022692"/>
    </source>
</evidence>
<dbReference type="InterPro" id="IPR041019">
    <property type="entry name" value="TIG1_plexin"/>
</dbReference>
<comment type="subcellular location">
    <subcellularLocation>
        <location evidence="1">Cell membrane</location>
        <topology evidence="1">Single-pass membrane protein</topology>
    </subcellularLocation>
</comment>
<dbReference type="SUPFAM" id="SSF101912">
    <property type="entry name" value="Sema domain"/>
    <property type="match status" value="1"/>
</dbReference>
<comment type="caution">
    <text evidence="15">The sequence shown here is derived from an EMBL/GenBank/DDBJ whole genome shotgun (WGS) entry which is preliminary data.</text>
</comment>
<keyword evidence="6" id="KW-0677">Repeat</keyword>
<name>A0ABP0H2R6_CLALP</name>
<feature type="transmembrane region" description="Helical" evidence="13">
    <location>
        <begin position="1348"/>
        <end position="1371"/>
    </location>
</feature>
<protein>
    <recommendedName>
        <fullName evidence="14">Sema domain-containing protein</fullName>
    </recommendedName>
</protein>
<evidence type="ECO:0000256" key="9">
    <source>
        <dbReference type="ARBA" id="ARBA00023157"/>
    </source>
</evidence>
<keyword evidence="16" id="KW-1185">Reference proteome</keyword>
<dbReference type="InterPro" id="IPR031148">
    <property type="entry name" value="Plexin"/>
</dbReference>
<dbReference type="InterPro" id="IPR015943">
    <property type="entry name" value="WD40/YVTN_repeat-like_dom_sf"/>
</dbReference>
<evidence type="ECO:0000256" key="12">
    <source>
        <dbReference type="SAM" id="MobiDB-lite"/>
    </source>
</evidence>
<evidence type="ECO:0000256" key="11">
    <source>
        <dbReference type="PROSITE-ProRule" id="PRU00352"/>
    </source>
</evidence>
<feature type="domain" description="Sema" evidence="14">
    <location>
        <begin position="49"/>
        <end position="582"/>
    </location>
</feature>
<dbReference type="SUPFAM" id="SSF48350">
    <property type="entry name" value="GTPase activation domain, GAP"/>
    <property type="match status" value="1"/>
</dbReference>
<evidence type="ECO:0000256" key="13">
    <source>
        <dbReference type="SAM" id="Phobius"/>
    </source>
</evidence>
<evidence type="ECO:0000259" key="14">
    <source>
        <dbReference type="PROSITE" id="PS51004"/>
    </source>
</evidence>
<evidence type="ECO:0000256" key="5">
    <source>
        <dbReference type="ARBA" id="ARBA00022729"/>
    </source>
</evidence>
<gene>
    <name evidence="15" type="ORF">CVLEPA_LOCUS31734</name>
</gene>
<evidence type="ECO:0000256" key="10">
    <source>
        <dbReference type="ARBA" id="ARBA00023180"/>
    </source>
</evidence>
<keyword evidence="4 13" id="KW-0812">Transmembrane</keyword>
<keyword evidence="9" id="KW-1015">Disulfide bond</keyword>
<dbReference type="SUPFAM" id="SSF81296">
    <property type="entry name" value="E set domains"/>
    <property type="match status" value="3"/>
</dbReference>
<accession>A0ABP0H2R6</accession>
<evidence type="ECO:0000256" key="6">
    <source>
        <dbReference type="ARBA" id="ARBA00022737"/>
    </source>
</evidence>
<keyword evidence="7 13" id="KW-1133">Transmembrane helix</keyword>
<dbReference type="InterPro" id="IPR046800">
    <property type="entry name" value="Plexin_RBD"/>
</dbReference>
<dbReference type="InterPro" id="IPR016201">
    <property type="entry name" value="PSI"/>
</dbReference>
<dbReference type="Pfam" id="PF08337">
    <property type="entry name" value="Plexin_cytopl"/>
    <property type="match status" value="1"/>
</dbReference>
<dbReference type="Gene3D" id="1.10.506.10">
    <property type="entry name" value="GTPase Activation - p120gap, domain 1"/>
    <property type="match status" value="1"/>
</dbReference>
<dbReference type="InterPro" id="IPR014756">
    <property type="entry name" value="Ig_E-set"/>
</dbReference>
<keyword evidence="8 13" id="KW-0472">Membrane</keyword>
<dbReference type="PROSITE" id="PS51004">
    <property type="entry name" value="SEMA"/>
    <property type="match status" value="1"/>
</dbReference>
<dbReference type="Gene3D" id="2.130.10.10">
    <property type="entry name" value="YVTN repeat-like/Quinoprotein amine dehydrogenase"/>
    <property type="match status" value="1"/>
</dbReference>
<evidence type="ECO:0000256" key="3">
    <source>
        <dbReference type="ARBA" id="ARBA00022475"/>
    </source>
</evidence>
<dbReference type="InterPro" id="IPR008936">
    <property type="entry name" value="Rho_GTPase_activation_prot"/>
</dbReference>
<dbReference type="InterPro" id="IPR001627">
    <property type="entry name" value="Semap_dom"/>
</dbReference>
<dbReference type="Gene3D" id="3.10.20.90">
    <property type="entry name" value="Phosphatidylinositol 3-kinase Catalytic Subunit, Chain A, domain 1"/>
    <property type="match status" value="1"/>
</dbReference>
<evidence type="ECO:0000313" key="15">
    <source>
        <dbReference type="EMBL" id="CAK8698286.1"/>
    </source>
</evidence>
<dbReference type="InterPro" id="IPR002909">
    <property type="entry name" value="IPT_dom"/>
</dbReference>
<dbReference type="SMART" id="SM00423">
    <property type="entry name" value="PSI"/>
    <property type="match status" value="3"/>
</dbReference>
<proteinExistence type="inferred from homology"/>
<sequence length="2027" mass="226846">MRQCHSFSNLPDKVQMIKTQSKSVALTCGCLKKLSIFRTNNFMLVFFQLILLSVGDSVIVKERVEYRAQSGDQSSPLFEFKNLVVEQQPSGQVYIGARNRLYQLDADLSNPITVQTGPDDDTVVCKELTGQKCGGDKNADNINKLLLIDYDHDRIVTCGSINEGVCQLLQQGNIRKRLDNLLLNETSPTKLIAAPRDLSTVGFIARSNDNKTSLYVGSSKTIKNSKAELSVLFAFAKQMYTVSKHQLPPDSHNQDMLSALLLDRDSNFWVDAGLVMSSGFAENGFTVRFVDGFATDETGYFITTHPARNVPPSLFDPDSFNHVTYISQVCLNEKDMPLHSLLELPLECSFDGIKYTKAVTSRTVVVGSNLQAELQINQRSKDVVFVSFVRSNGLPGSAVCMYPLWKIEDQFLQLIKRCMRSRGRSVAPRAMRWLQKASTECGTVEFDDLLTPVCNNRDIWDVISLLQDYDIVLSSDAFYTTNDTVVTAIEVALNEQKNHTVAFFGTQDGKMIKFRLDSATPESPLNREYETIVIGDTFGGSSGTLDRESLSAVNAIRLGYGHNTDSQRIYAMTPSITVGLPLFDCSQYKNCATCLGSRDPFCGWCTLDSKCSSSGDCEGSSSRVLYRFIQSDGECPRLDSDNPLMLPSSQYQKPIPLKGYNIPMVTDDAKYECKFGDLYNYRPPIKKRIGYILIKCVSPPPAGIPRMKMGEGHVVVPLSIVYRGKNALVTTNFTFYDCSVHTSCMSCVATDFDCTWCINDNLCTHESSTRCDPEAHVSQVNNCPQLTLLADGTSKFYLTKGKQETIYVPAKRLPSQWKKFSCEITTRSGKKLATGQRSRTGIECQQVEGTLENGVRSTEASLRIVTANRGERQIEIDNPVNLSVEIYQCELEGGGNCGTCLQSPDEWSCGWCESLSRCTLQGDTCIGTWLKASAGVSCRYPRITSFSPMSAPFGSSAETVIRIKGVNLDLNSNMQINVAGVRCNQVQSSCCEAECTPHAKAVISGKITLCITKNSQCLPESSYNTTSAKNFEFVDPIVEDFTPNRGLRGWGTRIILSGEHLDTGNDVTVLVDGLPCKVDRSTLGYTNLECLLECKQDSISSAFKRRREVAKSSLRTLFRAERSSSTTVQRVTVNFDNIQRIAKKGYFEFIDHVSITKIDPRQTIRSGGLPLKVRGVNLNLIQNPQMKVTLMKDHFYSDCKLLPDSSLTCISPDLSKSSVFWNQNEAFVRVEIQNKGCPTSVMYNASLYYKPNPTLDLFSDPKIFRGEPIYITGLNLCPDKNLCKSVPAKVYIGEKMQCNVTRLDIDQIACLPPKAAVGEYEIKVQIGGFTSESIGMLQYNEESQFPPAVVGVIVGILVVVAVGIFILVCVYRRRAKASDMEVKNMMMQMNQMESRVAKVCKEAFAELQTDMSQLDTVAGGVGIPYLDYRTYLMRVLFPDPVTAENQHALLLSYRNGREDIRTNSNRPTRPRALGMERFNKLLENKTFLMCFIKALEGQRSFSMTEKAKVAGLIFVILHDRLYYATEILENLLADLIQRNLAGSNHPKLLLRRTESVAEKMLTHWFSILLHRFVVECAGEPLFTLYRAIKQQVDKGPVDAFTNEARYSLSEDKLLRQSVDHEMLTLTVSNYLAEYDQPDFSARVLSCDSISQVKRKILDVAYMNVHYMRRPHPEAIDLEWQTKRGARHVLKDEDHTSKLEGEWKKVNTLEHYTVKSNDKISIIPKQENSILNQSSASALSRSGGLKRNGSGARLLPSEGSNTSLPRHKQASRSGTPTLPQDGPKLWHLVKPTDQDQREGGDRVGKMVSEVYLTRLLTTKGTIQKYVDDLFETIFSVVQRGHALPLAVKHMFDFLDGQAARHGITDPETVHTWKSNCLPLRFWVNLIKNPEFVYDVHKSPIVDCYLSVIAQAFMDSCSTAEYKLGKDSPSNKLLYAKEIPDYRDWVSRYYSDISRMPKLNSRDLSAFLQEESFTHSQDFNSQAALSQLFTFVEKYNGQILNVLNNDSDARSQSLVKQLEYVSVAMNGGS</sequence>
<keyword evidence="3" id="KW-1003">Cell membrane</keyword>
<dbReference type="InterPro" id="IPR036352">
    <property type="entry name" value="Semap_dom_sf"/>
</dbReference>
<dbReference type="Pfam" id="PF01833">
    <property type="entry name" value="TIG"/>
    <property type="match status" value="2"/>
</dbReference>
<organism evidence="15 16">
    <name type="scientific">Clavelina lepadiformis</name>
    <name type="common">Light-bulb sea squirt</name>
    <name type="synonym">Ascidia lepadiformis</name>
    <dbReference type="NCBI Taxonomy" id="159417"/>
    <lineage>
        <taxon>Eukaryota</taxon>
        <taxon>Metazoa</taxon>
        <taxon>Chordata</taxon>
        <taxon>Tunicata</taxon>
        <taxon>Ascidiacea</taxon>
        <taxon>Aplousobranchia</taxon>
        <taxon>Clavelinidae</taxon>
        <taxon>Clavelina</taxon>
    </lineage>
</organism>
<dbReference type="EMBL" id="CAWYQH010000174">
    <property type="protein sequence ID" value="CAK8698286.1"/>
    <property type="molecule type" value="Genomic_DNA"/>
</dbReference>
<dbReference type="Pfam" id="PF17960">
    <property type="entry name" value="TIG_plexin"/>
    <property type="match status" value="1"/>
</dbReference>
<evidence type="ECO:0000256" key="7">
    <source>
        <dbReference type="ARBA" id="ARBA00022989"/>
    </source>
</evidence>
<comment type="similarity">
    <text evidence="2">Belongs to the plexin family.</text>
</comment>
<feature type="region of interest" description="Disordered" evidence="12">
    <location>
        <begin position="1739"/>
        <end position="1785"/>
    </location>
</feature>
<dbReference type="Gene3D" id="2.60.40.10">
    <property type="entry name" value="Immunoglobulins"/>
    <property type="match status" value="5"/>
</dbReference>
<comment type="caution">
    <text evidence="11">Lacks conserved residue(s) required for the propagation of feature annotation.</text>
</comment>
<keyword evidence="10" id="KW-0325">Glycoprotein</keyword>
<keyword evidence="5" id="KW-0732">Signal</keyword>
<dbReference type="Pfam" id="PF20170">
    <property type="entry name" value="Plexin_RBD"/>
    <property type="match status" value="1"/>
</dbReference>
<dbReference type="InterPro" id="IPR013783">
    <property type="entry name" value="Ig-like_fold"/>
</dbReference>
<dbReference type="InterPro" id="IPR002165">
    <property type="entry name" value="Plexin_repeat"/>
</dbReference>
<reference evidence="15 16" key="1">
    <citation type="submission" date="2024-02" db="EMBL/GenBank/DDBJ databases">
        <authorList>
            <person name="Daric V."/>
            <person name="Darras S."/>
        </authorList>
    </citation>
    <scope>NUCLEOTIDE SEQUENCE [LARGE SCALE GENOMIC DNA]</scope>
</reference>
<dbReference type="PANTHER" id="PTHR22625:SF70">
    <property type="entry name" value="PLEXIN A, ISOFORM A"/>
    <property type="match status" value="1"/>
</dbReference>
<dbReference type="InterPro" id="IPR013548">
    <property type="entry name" value="Plexin_cytoplasmic_RasGAP_dom"/>
</dbReference>
<dbReference type="Pfam" id="PF01437">
    <property type="entry name" value="PSI"/>
    <property type="match status" value="2"/>
</dbReference>
<dbReference type="Pfam" id="PF01403">
    <property type="entry name" value="Sema"/>
    <property type="match status" value="1"/>
</dbReference>
<evidence type="ECO:0000256" key="1">
    <source>
        <dbReference type="ARBA" id="ARBA00004162"/>
    </source>
</evidence>
<dbReference type="SUPFAM" id="SSF103575">
    <property type="entry name" value="Plexin repeat"/>
    <property type="match status" value="1"/>
</dbReference>
<evidence type="ECO:0000256" key="2">
    <source>
        <dbReference type="ARBA" id="ARBA00010297"/>
    </source>
</evidence>